<gene>
    <name evidence="1" type="primary">env</name>
</gene>
<keyword evidence="1" id="KW-0946">Virion</keyword>
<sequence length="147" mass="16956">LTIYAQHHLVKLTCRALNISMAMMPMLWEMIPKWSTAPMEFRGTLGKLICTTYWSPGNSKLGVIILKMDDMGIPWPGSNGDEMKLAITQTYYIIYLEESQEPSGKMNGQGFIGIGTRWGKVWWELGWTSHRWLWISRIFIMVGRRLG</sequence>
<evidence type="ECO:0000313" key="1">
    <source>
        <dbReference type="EMBL" id="AAZ81493.1"/>
    </source>
</evidence>
<dbReference type="GO" id="GO:0019031">
    <property type="term" value="C:viral envelope"/>
    <property type="evidence" value="ECO:0007669"/>
    <property type="project" value="UniProtKB-KW"/>
</dbReference>
<protein>
    <submittedName>
        <fullName evidence="1">Envelope glycoprotein</fullName>
    </submittedName>
</protein>
<dbReference type="EMBL" id="DQ155136">
    <property type="protein sequence ID" value="AAZ81493.1"/>
    <property type="molecule type" value="Genomic_DNA"/>
</dbReference>
<organism evidence="1">
    <name type="scientific">Human immunodeficiency virus type 1</name>
    <name type="common">HIV-1</name>
    <dbReference type="NCBI Taxonomy" id="11676"/>
    <lineage>
        <taxon>Viruses</taxon>
        <taxon>Riboviria</taxon>
        <taxon>Pararnavirae</taxon>
        <taxon>Artverviricota</taxon>
        <taxon>Revtraviricetes</taxon>
        <taxon>Ortervirales</taxon>
        <taxon>Retroviridae</taxon>
        <taxon>Orthoretrovirinae</taxon>
        <taxon>Lentivirus</taxon>
        <taxon>Lentivirus humimdef1</taxon>
    </lineage>
</organism>
<dbReference type="SUPFAM" id="SSF58069">
    <property type="entry name" value="Virus ectodomain"/>
    <property type="match status" value="1"/>
</dbReference>
<keyword evidence="1" id="KW-0261">Viral envelope protein</keyword>
<feature type="non-terminal residue" evidence="1">
    <location>
        <position position="1"/>
    </location>
</feature>
<feature type="non-terminal residue" evidence="1">
    <location>
        <position position="147"/>
    </location>
</feature>
<reference evidence="1" key="1">
    <citation type="submission" date="2005-08" db="EMBL/GenBank/DDBJ databases">
        <title>Genomic Diversity of HIV-1 subtypes in Northern Kenya.</title>
        <authorList>
            <person name="Khamadi S.A."/>
            <person name="Ochieng W."/>
            <person name="Lihana R.W."/>
            <person name="Kiptoo M.K."/>
            <person name="Kinyua J.G."/>
            <person name="Lagat N."/>
            <person name="Muriuki J."/>
            <person name="Mwangi J."/>
            <person name="Pelle R."/>
            <person name="Muigai A."/>
            <person name="Carter J."/>
            <person name="Yamada R."/>
            <person name="Mpoke S."/>
        </authorList>
    </citation>
    <scope>NUCLEOTIDE SEQUENCE</scope>
    <source>
        <strain evidence="1">MADH006</strain>
    </source>
</reference>
<name>Q3Y661_HV1</name>
<organismHost>
    <name type="scientific">Homo sapiens</name>
    <name type="common">Human</name>
    <dbReference type="NCBI Taxonomy" id="9606"/>
</organismHost>
<accession>Q3Y661</accession>
<proteinExistence type="predicted"/>